<evidence type="ECO:0000313" key="3">
    <source>
        <dbReference type="Proteomes" id="UP000254762"/>
    </source>
</evidence>
<reference evidence="2 3" key="1">
    <citation type="submission" date="2018-06" db="EMBL/GenBank/DDBJ databases">
        <authorList>
            <consortium name="Pathogen Informatics"/>
            <person name="Doyle S."/>
        </authorList>
    </citation>
    <scope>NUCLEOTIDE SEQUENCE [LARGE SCALE GENOMIC DNA]</scope>
    <source>
        <strain evidence="2 3">NCTC7304</strain>
    </source>
</reference>
<dbReference type="Pfam" id="PF04233">
    <property type="entry name" value="Phage_Mu_F"/>
    <property type="match status" value="1"/>
</dbReference>
<gene>
    <name evidence="2" type="primary">STY1049</name>
    <name evidence="2" type="ORF">NCTC7304_03459</name>
</gene>
<dbReference type="AlphaFoldDB" id="A0A379SWU8"/>
<dbReference type="Proteomes" id="UP000254762">
    <property type="component" value="Unassembled WGS sequence"/>
</dbReference>
<evidence type="ECO:0000313" key="2">
    <source>
        <dbReference type="EMBL" id="SUG33962.1"/>
    </source>
</evidence>
<dbReference type="EMBL" id="UGXD01000002">
    <property type="protein sequence ID" value="SUG33962.1"/>
    <property type="molecule type" value="Genomic_DNA"/>
</dbReference>
<sequence>MRRPSGRRMNLKPSLRRRSEIQYRKSLLAIANQIGQIVDGTYDGSQASADSISKTLVDYSDVISDWAEQVGRRMFALVEQEEWNQWKSVSEEIGAGLRDVVGNTPVGQVAQDIVYRQIQLMKSLPLEAADRVMDIQQRAMQAVITGERPDELYEMIMASGDVAASRAQLIARTEIGRATGALTQARALSVGSEGYWWRIEGSGTRDSHRRMKDKFVRWDNPPTLDGMTGHAGCLPNCKCWPEVQIPPPRK</sequence>
<accession>A0A379SWU8</accession>
<feature type="domain" description="Phage head morphogenesis" evidence="1">
    <location>
        <begin position="134"/>
        <end position="239"/>
    </location>
</feature>
<evidence type="ECO:0000259" key="1">
    <source>
        <dbReference type="Pfam" id="PF04233"/>
    </source>
</evidence>
<dbReference type="InterPro" id="IPR006528">
    <property type="entry name" value="Phage_head_morphogenesis_dom"/>
</dbReference>
<proteinExistence type="predicted"/>
<protein>
    <submittedName>
        <fullName evidence="2">Putative bacteriophage protein</fullName>
    </submittedName>
</protein>
<name>A0A379SWU8_SALER</name>
<organism evidence="2 3">
    <name type="scientific">Salmonella enterica subsp. arizonae</name>
    <dbReference type="NCBI Taxonomy" id="59203"/>
    <lineage>
        <taxon>Bacteria</taxon>
        <taxon>Pseudomonadati</taxon>
        <taxon>Pseudomonadota</taxon>
        <taxon>Gammaproteobacteria</taxon>
        <taxon>Enterobacterales</taxon>
        <taxon>Enterobacteriaceae</taxon>
        <taxon>Salmonella</taxon>
    </lineage>
</organism>